<feature type="region of interest" description="Disordered" evidence="1">
    <location>
        <begin position="14"/>
        <end position="51"/>
    </location>
</feature>
<sequence>MVRTKATAAYWIQPRVSANPSKAPRRSLRSRREEASELTPEQTFPTNPQSASPLFKIPREIRENPQSASPLFKVPREIRDYIFKLALTTYEDPTKPCNFDTQVPKCDQTSFPHHRPGHYHHLRTDTALLRTCRAVHSETALLPVSVNTHIFCYPDIYVLSFPMPNIATSYFKRMTSAQLAAVQHIHIFVNRSRLTAEDPGRYISYSAFAELGCLRGRKGERASDRTNACGLEGPYPKTMTITIRNWDWRFRHHAHFDLDNMMKNRHWESVLGGLKELRMELETEKKEKDSMVPIINKLKGFEFDIGGGESLVAENTVKEEVWMGPLDEDKREESELYVATIVWKMRSVDQVSST</sequence>
<dbReference type="PANTHER" id="PTHR38790">
    <property type="entry name" value="2EXR DOMAIN-CONTAINING PROTEIN-RELATED"/>
    <property type="match status" value="1"/>
</dbReference>
<protein>
    <submittedName>
        <fullName evidence="2">Uncharacterized protein</fullName>
    </submittedName>
</protein>
<dbReference type="OrthoDB" id="288942at2759"/>
<evidence type="ECO:0000313" key="2">
    <source>
        <dbReference type="EMBL" id="CAF9907951.1"/>
    </source>
</evidence>
<gene>
    <name evidence="2" type="ORF">IMSHALPRED_006540</name>
</gene>
<feature type="compositionally biased region" description="Polar residues" evidence="1">
    <location>
        <begin position="39"/>
        <end position="51"/>
    </location>
</feature>
<name>A0A8H3EJP8_9LECA</name>
<dbReference type="Proteomes" id="UP000664534">
    <property type="component" value="Unassembled WGS sequence"/>
</dbReference>
<evidence type="ECO:0000256" key="1">
    <source>
        <dbReference type="SAM" id="MobiDB-lite"/>
    </source>
</evidence>
<accession>A0A8H3EJP8</accession>
<reference evidence="2" key="1">
    <citation type="submission" date="2021-03" db="EMBL/GenBank/DDBJ databases">
        <authorList>
            <person name="Tagirdzhanova G."/>
        </authorList>
    </citation>
    <scope>NUCLEOTIDE SEQUENCE</scope>
</reference>
<dbReference type="PANTHER" id="PTHR38790:SF4">
    <property type="entry name" value="2EXR DOMAIN-CONTAINING PROTEIN"/>
    <property type="match status" value="1"/>
</dbReference>
<keyword evidence="3" id="KW-1185">Reference proteome</keyword>
<evidence type="ECO:0000313" key="3">
    <source>
        <dbReference type="Proteomes" id="UP000664534"/>
    </source>
</evidence>
<dbReference type="EMBL" id="CAJPDT010000004">
    <property type="protein sequence ID" value="CAF9907951.1"/>
    <property type="molecule type" value="Genomic_DNA"/>
</dbReference>
<proteinExistence type="predicted"/>
<comment type="caution">
    <text evidence="2">The sequence shown here is derived from an EMBL/GenBank/DDBJ whole genome shotgun (WGS) entry which is preliminary data.</text>
</comment>
<dbReference type="AlphaFoldDB" id="A0A8H3EJP8"/>
<organism evidence="2 3">
    <name type="scientific">Imshaugia aleurites</name>
    <dbReference type="NCBI Taxonomy" id="172621"/>
    <lineage>
        <taxon>Eukaryota</taxon>
        <taxon>Fungi</taxon>
        <taxon>Dikarya</taxon>
        <taxon>Ascomycota</taxon>
        <taxon>Pezizomycotina</taxon>
        <taxon>Lecanoromycetes</taxon>
        <taxon>OSLEUM clade</taxon>
        <taxon>Lecanoromycetidae</taxon>
        <taxon>Lecanorales</taxon>
        <taxon>Lecanorineae</taxon>
        <taxon>Parmeliaceae</taxon>
        <taxon>Imshaugia</taxon>
    </lineage>
</organism>